<keyword evidence="2" id="KW-1185">Reference proteome</keyword>
<protein>
    <submittedName>
        <fullName evidence="1">Uncharacterized protein</fullName>
    </submittedName>
</protein>
<dbReference type="EMBL" id="VAUV01000019">
    <property type="protein sequence ID" value="TLD68784.1"/>
    <property type="molecule type" value="Genomic_DNA"/>
</dbReference>
<reference evidence="1 2" key="1">
    <citation type="submission" date="2019-05" db="EMBL/GenBank/DDBJ databases">
        <title>Verrucobacter flavum gen. nov., sp. nov. a new member of the family Verrucomicrobiaceae.</title>
        <authorList>
            <person name="Szuroczki S."/>
            <person name="Abbaszade G."/>
            <person name="Szabo A."/>
            <person name="Felfoldi T."/>
            <person name="Schumann P."/>
            <person name="Boka K."/>
            <person name="Keki Z."/>
            <person name="Toumi M."/>
            <person name="Toth E."/>
        </authorList>
    </citation>
    <scope>NUCLEOTIDE SEQUENCE [LARGE SCALE GENOMIC DNA]</scope>
    <source>
        <strain evidence="1 2">MG-N-17</strain>
    </source>
</reference>
<dbReference type="Proteomes" id="UP000306196">
    <property type="component" value="Unassembled WGS sequence"/>
</dbReference>
<evidence type="ECO:0000313" key="1">
    <source>
        <dbReference type="EMBL" id="TLD68784.1"/>
    </source>
</evidence>
<proteinExistence type="predicted"/>
<organism evidence="1 2">
    <name type="scientific">Phragmitibacter flavus</name>
    <dbReference type="NCBI Taxonomy" id="2576071"/>
    <lineage>
        <taxon>Bacteria</taxon>
        <taxon>Pseudomonadati</taxon>
        <taxon>Verrucomicrobiota</taxon>
        <taxon>Verrucomicrobiia</taxon>
        <taxon>Verrucomicrobiales</taxon>
        <taxon>Verrucomicrobiaceae</taxon>
        <taxon>Phragmitibacter</taxon>
    </lineage>
</organism>
<dbReference type="RefSeq" id="WP_138088245.1">
    <property type="nucleotide sequence ID" value="NZ_VAUV01000019.1"/>
</dbReference>
<accession>A0A5R8K8X4</accession>
<dbReference type="AlphaFoldDB" id="A0A5R8K8X4"/>
<gene>
    <name evidence="1" type="ORF">FEM03_20845</name>
</gene>
<sequence>MRTYYIILLVALTLLTQCSETHSDILERHREPFSQFVKELESYAQNLPLENVIPSAPLNPSPSSSRSGPVIPCNTATFLVGQLTDPNPSPHRDSTFNLFMNNGFDTLYNDLQKSPAEHPVTPEPFLEQNYQRTLNVRYIGIIKPFKHKAPKLLAENQFEAGYAAGRFWLIDRNTRQIVYSDAFIARNNSTVLSQDHEYLPKEINNQGKLEVDLKHQTGKLIAEKFAEATGGTFTYQ</sequence>
<comment type="caution">
    <text evidence="1">The sequence shown here is derived from an EMBL/GenBank/DDBJ whole genome shotgun (WGS) entry which is preliminary data.</text>
</comment>
<name>A0A5R8K8X4_9BACT</name>
<evidence type="ECO:0000313" key="2">
    <source>
        <dbReference type="Proteomes" id="UP000306196"/>
    </source>
</evidence>